<dbReference type="SUPFAM" id="SSF56300">
    <property type="entry name" value="Metallo-dependent phosphatases"/>
    <property type="match status" value="1"/>
</dbReference>
<dbReference type="Pfam" id="PF08321">
    <property type="entry name" value="PPP5"/>
    <property type="match status" value="1"/>
</dbReference>
<dbReference type="EC" id="3.1.3.16" evidence="2"/>
<dbReference type="PANTHER" id="PTHR45668">
    <property type="entry name" value="SERINE/THREONINE-PROTEIN PHOSPHATASE 5-RELATED"/>
    <property type="match status" value="1"/>
</dbReference>
<dbReference type="Pfam" id="PF00149">
    <property type="entry name" value="Metallophos"/>
    <property type="match status" value="1"/>
</dbReference>
<feature type="compositionally biased region" description="Basic residues" evidence="8">
    <location>
        <begin position="83"/>
        <end position="92"/>
    </location>
</feature>
<dbReference type="InterPro" id="IPR036852">
    <property type="entry name" value="Peptidase_S8/S53_dom_sf"/>
</dbReference>
<dbReference type="InterPro" id="IPR006186">
    <property type="entry name" value="Ser/Thr-sp_prot-phosphatase"/>
</dbReference>
<feature type="region of interest" description="Disordered" evidence="8">
    <location>
        <begin position="1"/>
        <end position="207"/>
    </location>
</feature>
<name>A0ABQ7WYA9_BRANA</name>
<dbReference type="PROSITE" id="PS51892">
    <property type="entry name" value="SUBTILASE"/>
    <property type="match status" value="1"/>
</dbReference>
<comment type="similarity">
    <text evidence="7">Belongs to the peptidase S8 family.</text>
</comment>
<feature type="domain" description="Serine/threonine specific protein phosphatases" evidence="9">
    <location>
        <begin position="482"/>
        <end position="739"/>
    </location>
</feature>
<feature type="compositionally biased region" description="Basic and acidic residues" evidence="8">
    <location>
        <begin position="137"/>
        <end position="175"/>
    </location>
</feature>
<dbReference type="InterPro" id="IPR029052">
    <property type="entry name" value="Metallo-depent_PP-like"/>
</dbReference>
<dbReference type="Proteomes" id="UP000824890">
    <property type="component" value="Unassembled WGS sequence"/>
</dbReference>
<dbReference type="Gene3D" id="3.50.30.30">
    <property type="match status" value="1"/>
</dbReference>
<dbReference type="SUPFAM" id="SSF52743">
    <property type="entry name" value="Subtilisin-like"/>
    <property type="match status" value="1"/>
</dbReference>
<feature type="compositionally biased region" description="Basic and acidic residues" evidence="8">
    <location>
        <begin position="193"/>
        <end position="207"/>
    </location>
</feature>
<feature type="compositionally biased region" description="Basic and acidic residues" evidence="8">
    <location>
        <begin position="1"/>
        <end position="15"/>
    </location>
</feature>
<keyword evidence="3" id="KW-0479">Metal-binding</keyword>
<dbReference type="Gene3D" id="3.60.21.10">
    <property type="match status" value="1"/>
</dbReference>
<gene>
    <name evidence="10" type="ORF">HID58_091882</name>
</gene>
<evidence type="ECO:0000256" key="1">
    <source>
        <dbReference type="ARBA" id="ARBA00001936"/>
    </source>
</evidence>
<dbReference type="Pfam" id="PF00082">
    <property type="entry name" value="Peptidase_S8"/>
    <property type="match status" value="1"/>
</dbReference>
<dbReference type="CDD" id="cd02120">
    <property type="entry name" value="PA_subtilisin_like"/>
    <property type="match status" value="1"/>
</dbReference>
<evidence type="ECO:0000256" key="5">
    <source>
        <dbReference type="ARBA" id="ARBA00022801"/>
    </source>
</evidence>
<evidence type="ECO:0000256" key="7">
    <source>
        <dbReference type="PROSITE-ProRule" id="PRU01240"/>
    </source>
</evidence>
<sequence>MDKASKEGDKGKKEAVMSGVRKRSHEEDGVTHTSSSSSAKYPHEDSGSSSYPKSTHPPPVTTHPPPAQVHHHHHQQQQPQSHPHLHTVRHHPPLAAAVSESRTVKGPISEPRDGGERRSPLHGVYWSPSLPATGSSESRDNRSDGREIHGEAKREIHGPKGERDAKFERSGDDSGKGNTGGYSRNDGRGIYGETKREIQGPKPERVGDDFKMEKEGHAHLPWKEQKDCHRGKRVESSSANVEPWVVSRVNPQGSTEVGAKYLSAPVEGGAHLQVMYPWMCKPSLYERFDKRQVCVEMICPCALVGNVDLLEKLKKKNREADLRVYEHRGFSSIFISAVEQFSQTYAPTFYAALDLLPLCSTYDQAGSRSVTFVITARQQKLISAGLIDFWTKTYSCSVHCLERRKGVYHLAFTGTEEGSRTLFCRIFFLFRKDVFWRGHSHAVDFRTIEVEQSYIGPRMNGDTINLDFVKALIEGFKKQLPLHIRYVNQILLQTTHILESLPTLVDIHVDDGQCVIVCGDIHGQFYDLCNIFDKEGFPCQEKQFLFNGDFVDRGIHLARGNHESRSLNEVHGFEKEVLAKLNETVMDMFSDTFCCLPLAHVLNRKIIVLHGGLFSRDGVTLSDIKSIHRFCQPPKRGLMRDLLWSDPQDSPGRSRSTRGEGIIFFGEDVTESFLRDNNLDLLVRSHELKDKGYEISHNGKLITVFSAPNYCDRENNKGAFIVFKAPQMEPDIQTFSAVLIGARHYSPGDARDSSGHGTHTASIAAGNAVPNASFFGLGYGTMRGAVPASRIAAYRVCAGECRDDILLSAFDDAIADGVDIITISVGSTDVYPLEEDPIAIGAFHAMSKGILTVNAVGNTGPNIASVTSLAPWMLTVAASTTNRVFVTKVVLGDGKTLVGRSVNVFDLKGKKFPLVYGKSAASSASNVTCAEDCMPDCLDASLVKGKILPITLALVYVGTTLKDLSDVTHKWSELSFGHWVAQNALRKALAEHGGDMNGAVAASPELNDVADVPADLNEPLLIKIDSQSHQDHENQRAMKEAAG</sequence>
<evidence type="ECO:0000256" key="6">
    <source>
        <dbReference type="ARBA" id="ARBA00023211"/>
    </source>
</evidence>
<dbReference type="InterPro" id="IPR013235">
    <property type="entry name" value="PPP_dom"/>
</dbReference>
<keyword evidence="6" id="KW-0464">Manganese</keyword>
<feature type="compositionally biased region" description="Pro residues" evidence="8">
    <location>
        <begin position="55"/>
        <end position="67"/>
    </location>
</feature>
<proteinExistence type="inferred from homology"/>
<evidence type="ECO:0000256" key="2">
    <source>
        <dbReference type="ARBA" id="ARBA00013081"/>
    </source>
</evidence>
<keyword evidence="4" id="KW-0677">Repeat</keyword>
<reference evidence="10 11" key="1">
    <citation type="submission" date="2021-05" db="EMBL/GenBank/DDBJ databases">
        <title>Genome Assembly of Synthetic Allotetraploid Brassica napus Reveals Homoeologous Exchanges between Subgenomes.</title>
        <authorList>
            <person name="Davis J.T."/>
        </authorList>
    </citation>
    <scope>NUCLEOTIDE SEQUENCE [LARGE SCALE GENOMIC DNA]</scope>
    <source>
        <strain evidence="11">cv. Da-Ae</strain>
        <tissue evidence="10">Seedling</tissue>
    </source>
</reference>
<organism evidence="10 11">
    <name type="scientific">Brassica napus</name>
    <name type="common">Rape</name>
    <dbReference type="NCBI Taxonomy" id="3708"/>
    <lineage>
        <taxon>Eukaryota</taxon>
        <taxon>Viridiplantae</taxon>
        <taxon>Streptophyta</taxon>
        <taxon>Embryophyta</taxon>
        <taxon>Tracheophyta</taxon>
        <taxon>Spermatophyta</taxon>
        <taxon>Magnoliopsida</taxon>
        <taxon>eudicotyledons</taxon>
        <taxon>Gunneridae</taxon>
        <taxon>Pentapetalae</taxon>
        <taxon>rosids</taxon>
        <taxon>malvids</taxon>
        <taxon>Brassicales</taxon>
        <taxon>Brassicaceae</taxon>
        <taxon>Brassiceae</taxon>
        <taxon>Brassica</taxon>
    </lineage>
</organism>
<dbReference type="PANTHER" id="PTHR45668:SF11">
    <property type="entry name" value="PROTEIN-SERINE_THREONINE PHOSPHATASE"/>
    <property type="match status" value="1"/>
</dbReference>
<dbReference type="InterPro" id="IPR000209">
    <property type="entry name" value="Peptidase_S8/S53_dom"/>
</dbReference>
<dbReference type="EMBL" id="JAGKQM010002806">
    <property type="protein sequence ID" value="KAH0845254.1"/>
    <property type="molecule type" value="Genomic_DNA"/>
</dbReference>
<evidence type="ECO:0000259" key="9">
    <source>
        <dbReference type="SMART" id="SM00156"/>
    </source>
</evidence>
<evidence type="ECO:0000256" key="3">
    <source>
        <dbReference type="ARBA" id="ARBA00022723"/>
    </source>
</evidence>
<comment type="caution">
    <text evidence="7">Lacks conserved residue(s) required for the propagation of feature annotation.</text>
</comment>
<dbReference type="SMART" id="SM00156">
    <property type="entry name" value="PP2Ac"/>
    <property type="match status" value="1"/>
</dbReference>
<comment type="cofactor">
    <cofactor evidence="1">
        <name>Mn(2+)</name>
        <dbReference type="ChEBI" id="CHEBI:29035"/>
    </cofactor>
</comment>
<feature type="compositionally biased region" description="Basic and acidic residues" evidence="8">
    <location>
        <begin position="110"/>
        <end position="119"/>
    </location>
</feature>
<protein>
    <recommendedName>
        <fullName evidence="2">protein-serine/threonine phosphatase</fullName>
        <ecNumber evidence="2">3.1.3.16</ecNumber>
    </recommendedName>
</protein>
<evidence type="ECO:0000256" key="4">
    <source>
        <dbReference type="ARBA" id="ARBA00022737"/>
    </source>
</evidence>
<evidence type="ECO:0000313" key="10">
    <source>
        <dbReference type="EMBL" id="KAH0845254.1"/>
    </source>
</evidence>
<dbReference type="InterPro" id="IPR051134">
    <property type="entry name" value="PPP_phosphatase"/>
</dbReference>
<dbReference type="PRINTS" id="PR00114">
    <property type="entry name" value="STPHPHTASE"/>
</dbReference>
<keyword evidence="11" id="KW-1185">Reference proteome</keyword>
<evidence type="ECO:0000313" key="11">
    <source>
        <dbReference type="Proteomes" id="UP000824890"/>
    </source>
</evidence>
<accession>A0ABQ7WYA9</accession>
<keyword evidence="5" id="KW-0378">Hydrolase</keyword>
<dbReference type="InterPro" id="IPR004843">
    <property type="entry name" value="Calcineurin-like_PHP"/>
</dbReference>
<comment type="caution">
    <text evidence="10">The sequence shown here is derived from an EMBL/GenBank/DDBJ whole genome shotgun (WGS) entry which is preliminary data.</text>
</comment>
<evidence type="ECO:0000256" key="8">
    <source>
        <dbReference type="SAM" id="MobiDB-lite"/>
    </source>
</evidence>